<dbReference type="EMBL" id="JAANAS010000013">
    <property type="protein sequence ID" value="NGZ89014.1"/>
    <property type="molecule type" value="Genomic_DNA"/>
</dbReference>
<dbReference type="Pfam" id="PF01590">
    <property type="entry name" value="GAF"/>
    <property type="match status" value="1"/>
</dbReference>
<evidence type="ECO:0000313" key="3">
    <source>
        <dbReference type="Proteomes" id="UP000643701"/>
    </source>
</evidence>
<proteinExistence type="predicted"/>
<organism evidence="2 3">
    <name type="scientific">Psychroflexus maritimus</name>
    <dbReference type="NCBI Taxonomy" id="2714865"/>
    <lineage>
        <taxon>Bacteria</taxon>
        <taxon>Pseudomonadati</taxon>
        <taxon>Bacteroidota</taxon>
        <taxon>Flavobacteriia</taxon>
        <taxon>Flavobacteriales</taxon>
        <taxon>Flavobacteriaceae</taxon>
        <taxon>Psychroflexus</taxon>
    </lineage>
</organism>
<dbReference type="SUPFAM" id="SSF55785">
    <property type="entry name" value="PYP-like sensor domain (PAS domain)"/>
    <property type="match status" value="1"/>
</dbReference>
<dbReference type="PANTHER" id="PTHR43102:SF2">
    <property type="entry name" value="GAF DOMAIN-CONTAINING PROTEIN"/>
    <property type="match status" value="1"/>
</dbReference>
<reference evidence="2" key="1">
    <citation type="submission" date="2020-03" db="EMBL/GenBank/DDBJ databases">
        <title>Psychroflexus Maritimus sp. nov., isolate from marine sediment.</title>
        <authorList>
            <person name="Zhong Y.-L."/>
        </authorList>
    </citation>
    <scope>NUCLEOTIDE SEQUENCE</scope>
    <source>
        <strain evidence="2">C1</strain>
    </source>
</reference>
<name>A0A967E1Q2_9FLAO</name>
<dbReference type="CDD" id="cd00130">
    <property type="entry name" value="PAS"/>
    <property type="match status" value="1"/>
</dbReference>
<comment type="caution">
    <text evidence="2">The sequence shown here is derived from an EMBL/GenBank/DDBJ whole genome shotgun (WGS) entry which is preliminary data.</text>
</comment>
<feature type="domain" description="PAS" evidence="1">
    <location>
        <begin position="171"/>
        <end position="243"/>
    </location>
</feature>
<accession>A0A967E1Q2</accession>
<keyword evidence="3" id="KW-1185">Reference proteome</keyword>
<dbReference type="NCBIfam" id="TIGR00229">
    <property type="entry name" value="sensory_box"/>
    <property type="match status" value="1"/>
</dbReference>
<dbReference type="InterPro" id="IPR029016">
    <property type="entry name" value="GAF-like_dom_sf"/>
</dbReference>
<dbReference type="RefSeq" id="WP_166399283.1">
    <property type="nucleotide sequence ID" value="NZ_JAANAS010000013.1"/>
</dbReference>
<dbReference type="PANTHER" id="PTHR43102">
    <property type="entry name" value="SLR1143 PROTEIN"/>
    <property type="match status" value="1"/>
</dbReference>
<dbReference type="InterPro" id="IPR000014">
    <property type="entry name" value="PAS"/>
</dbReference>
<evidence type="ECO:0000313" key="2">
    <source>
        <dbReference type="EMBL" id="NGZ89014.1"/>
    </source>
</evidence>
<dbReference type="InterPro" id="IPR003018">
    <property type="entry name" value="GAF"/>
</dbReference>
<evidence type="ECO:0000259" key="1">
    <source>
        <dbReference type="PROSITE" id="PS50112"/>
    </source>
</evidence>
<dbReference type="Gene3D" id="3.30.450.20">
    <property type="entry name" value="PAS domain"/>
    <property type="match status" value="1"/>
</dbReference>
<dbReference type="Pfam" id="PF08447">
    <property type="entry name" value="PAS_3"/>
    <property type="match status" value="1"/>
</dbReference>
<dbReference type="Gene3D" id="3.30.450.40">
    <property type="match status" value="1"/>
</dbReference>
<protein>
    <submittedName>
        <fullName evidence="2">PAS domain-containing protein</fullName>
    </submittedName>
</protein>
<dbReference type="InterPro" id="IPR013655">
    <property type="entry name" value="PAS_fold_3"/>
</dbReference>
<dbReference type="InterPro" id="IPR035965">
    <property type="entry name" value="PAS-like_dom_sf"/>
</dbReference>
<gene>
    <name evidence="2" type="ORF">G7034_01960</name>
</gene>
<dbReference type="Proteomes" id="UP000643701">
    <property type="component" value="Unassembled WGS sequence"/>
</dbReference>
<sequence length="300" mass="34754">MKLPEIPKNETERLAALHKYGILDTEFDEKFDALTQLASQICNTKIALISLIDENRQWFKSVIGLKVRQTARGISFCSHAINQPFELLEVQDASQDERFFDNPLVIGDPYIRFYAGFPVLDKQGFALGTLCVIDTVPKKLTTTQKSALKLLAKQVYHFIELHSNTQSIENERQSFKRFAALSPSIIYRHSSHKHLIYHSPKVEDLLGYTQIDFKNNPNLWMKLIHKDDVNRVKEAFKNTKINQKINLTYRIQTKDQSWLWVNDIGISLKTKNNYFFKEGVVTNITETIKNKDVFLKTNKS</sequence>
<dbReference type="SMART" id="SM00065">
    <property type="entry name" value="GAF"/>
    <property type="match status" value="1"/>
</dbReference>
<dbReference type="SUPFAM" id="SSF55781">
    <property type="entry name" value="GAF domain-like"/>
    <property type="match status" value="1"/>
</dbReference>
<dbReference type="AlphaFoldDB" id="A0A967E1Q2"/>
<dbReference type="PROSITE" id="PS50112">
    <property type="entry name" value="PAS"/>
    <property type="match status" value="1"/>
</dbReference>